<accession>A0A9N9QGZ9</accession>
<dbReference type="EMBL" id="OU892278">
    <property type="protein sequence ID" value="CAG9764526.1"/>
    <property type="molecule type" value="Genomic_DNA"/>
</dbReference>
<evidence type="ECO:0000313" key="1">
    <source>
        <dbReference type="EMBL" id="CAG9764526.1"/>
    </source>
</evidence>
<organism evidence="1 2">
    <name type="scientific">Ceutorhynchus assimilis</name>
    <name type="common">cabbage seed weevil</name>
    <dbReference type="NCBI Taxonomy" id="467358"/>
    <lineage>
        <taxon>Eukaryota</taxon>
        <taxon>Metazoa</taxon>
        <taxon>Ecdysozoa</taxon>
        <taxon>Arthropoda</taxon>
        <taxon>Hexapoda</taxon>
        <taxon>Insecta</taxon>
        <taxon>Pterygota</taxon>
        <taxon>Neoptera</taxon>
        <taxon>Endopterygota</taxon>
        <taxon>Coleoptera</taxon>
        <taxon>Polyphaga</taxon>
        <taxon>Cucujiformia</taxon>
        <taxon>Curculionidae</taxon>
        <taxon>Ceutorhynchinae</taxon>
        <taxon>Ceutorhynchus</taxon>
    </lineage>
</organism>
<name>A0A9N9QGZ9_9CUCU</name>
<dbReference type="Proteomes" id="UP001152799">
    <property type="component" value="Chromosome 2"/>
</dbReference>
<proteinExistence type="predicted"/>
<dbReference type="AlphaFoldDB" id="A0A9N9QGZ9"/>
<keyword evidence="2" id="KW-1185">Reference proteome</keyword>
<dbReference type="OrthoDB" id="6343941at2759"/>
<sequence>MHDDFNVHGKVREVTRKGHKNNCKPLVNEAGEIIIDAKKKKEAWNTYLENLFHDVPGYTSEVTTSTQDQLEEKTARLELTGVGGSWEPLRIRCEASLFRLYRAKSLQVEVKPDTPRPASVLLLGPSSSTGSPTASPLDPFWIFQELLALLVLEQIMAWLNIT</sequence>
<protein>
    <submittedName>
        <fullName evidence="1">Uncharacterized protein</fullName>
    </submittedName>
</protein>
<evidence type="ECO:0000313" key="2">
    <source>
        <dbReference type="Proteomes" id="UP001152799"/>
    </source>
</evidence>
<gene>
    <name evidence="1" type="ORF">CEUTPL_LOCUS5165</name>
</gene>
<reference evidence="1" key="1">
    <citation type="submission" date="2022-01" db="EMBL/GenBank/DDBJ databases">
        <authorList>
            <person name="King R."/>
        </authorList>
    </citation>
    <scope>NUCLEOTIDE SEQUENCE</scope>
</reference>